<feature type="transmembrane region" description="Helical" evidence="2">
    <location>
        <begin position="429"/>
        <end position="453"/>
    </location>
</feature>
<protein>
    <recommendedName>
        <fullName evidence="5">Mg2+ transporter protein, CorA-like/Zinc transport protein ZntB</fullName>
    </recommendedName>
</protein>
<evidence type="ECO:0000313" key="4">
    <source>
        <dbReference type="Proteomes" id="UP000241462"/>
    </source>
</evidence>
<reference evidence="3 4" key="1">
    <citation type="journal article" date="2018" name="Mycol. Prog.">
        <title>Coniella lustricola, a new species from submerged detritus.</title>
        <authorList>
            <person name="Raudabaugh D.B."/>
            <person name="Iturriaga T."/>
            <person name="Carver A."/>
            <person name="Mondo S."/>
            <person name="Pangilinan J."/>
            <person name="Lipzen A."/>
            <person name="He G."/>
            <person name="Amirebrahimi M."/>
            <person name="Grigoriev I.V."/>
            <person name="Miller A.N."/>
        </authorList>
    </citation>
    <scope>NUCLEOTIDE SEQUENCE [LARGE SCALE GENOMIC DNA]</scope>
    <source>
        <strain evidence="3 4">B22-T-1</strain>
    </source>
</reference>
<evidence type="ECO:0000256" key="1">
    <source>
        <dbReference type="SAM" id="MobiDB-lite"/>
    </source>
</evidence>
<dbReference type="Proteomes" id="UP000241462">
    <property type="component" value="Unassembled WGS sequence"/>
</dbReference>
<dbReference type="InParanoid" id="A0A2T3AEV6"/>
<evidence type="ECO:0008006" key="5">
    <source>
        <dbReference type="Google" id="ProtNLM"/>
    </source>
</evidence>
<dbReference type="OrthoDB" id="2830640at2759"/>
<keyword evidence="4" id="KW-1185">Reference proteome</keyword>
<dbReference type="AlphaFoldDB" id="A0A2T3AEV6"/>
<feature type="region of interest" description="Disordered" evidence="1">
    <location>
        <begin position="1"/>
        <end position="25"/>
    </location>
</feature>
<accession>A0A2T3AEV6</accession>
<dbReference type="EMBL" id="KZ678400">
    <property type="protein sequence ID" value="PSR94268.1"/>
    <property type="molecule type" value="Genomic_DNA"/>
</dbReference>
<keyword evidence="2" id="KW-1133">Transmembrane helix</keyword>
<evidence type="ECO:0000313" key="3">
    <source>
        <dbReference type="EMBL" id="PSR94268.1"/>
    </source>
</evidence>
<name>A0A2T3AEV6_9PEZI</name>
<evidence type="ECO:0000256" key="2">
    <source>
        <dbReference type="SAM" id="Phobius"/>
    </source>
</evidence>
<organism evidence="3 4">
    <name type="scientific">Coniella lustricola</name>
    <dbReference type="NCBI Taxonomy" id="2025994"/>
    <lineage>
        <taxon>Eukaryota</taxon>
        <taxon>Fungi</taxon>
        <taxon>Dikarya</taxon>
        <taxon>Ascomycota</taxon>
        <taxon>Pezizomycotina</taxon>
        <taxon>Sordariomycetes</taxon>
        <taxon>Sordariomycetidae</taxon>
        <taxon>Diaporthales</taxon>
        <taxon>Schizoparmaceae</taxon>
        <taxon>Coniella</taxon>
    </lineage>
</organism>
<sequence>MRPSWTDRVDGENVNTDTATTKTEAHRGSGNIDDYFFCDFVRACRNITEATSYLEIFNYSDPTYDSIEQHPLTLDEFENFLNQRGAFEPPKLPPDVKLLNGCRIVLQLKAKHPDTFNPNVISFTASEYESMVRTLHLPYRAIEGTSVVGPFFWCAHDSADDNDPHLQLIMRKSDVRKKGKTRGWELMLSHAFNTGITTGYVKGTDSSEMGESIDHLKNCARQIAHPFVLPMIILSHDLSPKTEQKQRDARDWLRRLEHAVSMRNEIRDDESYVKDDVMDLDQINRDLVECHSQVLWKRPQAYREVVREMEVGMGRFMQKLPQWRRRTYKVDTQSEENDGERVQAVIDEYRFGELDKCHRSMLSRLEFYHNKLIGIQSYAHTTLERLAIQRSALYNIIAQKESKLNFQMAADQRRLAHASKRDSTSMKTISLLGAIFLPATLLSSVFSMVFFSTTDSGVLRVYSTLWIYIVITIPVTIIIVVIWWTWDRTREQRYSKEDDDLEGQIKVMEKNIMATMRRQTMNKVRTWTQTPEKVE</sequence>
<keyword evidence="2" id="KW-0812">Transmembrane</keyword>
<keyword evidence="2" id="KW-0472">Membrane</keyword>
<feature type="compositionally biased region" description="Polar residues" evidence="1">
    <location>
        <begin position="13"/>
        <end position="22"/>
    </location>
</feature>
<proteinExistence type="predicted"/>
<gene>
    <name evidence="3" type="ORF">BD289DRAFT_385478</name>
</gene>
<feature type="transmembrane region" description="Helical" evidence="2">
    <location>
        <begin position="465"/>
        <end position="486"/>
    </location>
</feature>
<feature type="compositionally biased region" description="Basic and acidic residues" evidence="1">
    <location>
        <begin position="1"/>
        <end position="11"/>
    </location>
</feature>
<dbReference type="Gene3D" id="1.20.58.340">
    <property type="entry name" value="Magnesium transport protein CorA, transmembrane region"/>
    <property type="match status" value="1"/>
</dbReference>
<dbReference type="STRING" id="2025994.A0A2T3AEV6"/>